<dbReference type="Proteomes" id="UP000182658">
    <property type="component" value="Unassembled WGS sequence"/>
</dbReference>
<reference evidence="2 3" key="1">
    <citation type="submission" date="2016-10" db="EMBL/GenBank/DDBJ databases">
        <title>Draft genome sequence of Coniochaeta ligniaria NRRL30616, a lignocellulolytic fungus for bioabatement of inhibitors in plant biomass hydrolysates.</title>
        <authorList>
            <consortium name="DOE Joint Genome Institute"/>
            <person name="Jimenez D.J."/>
            <person name="Hector R.E."/>
            <person name="Riley R."/>
            <person name="Sun H."/>
            <person name="Grigoriev I.V."/>
            <person name="Van Elsas J.D."/>
            <person name="Nichols N.N."/>
        </authorList>
    </citation>
    <scope>NUCLEOTIDE SEQUENCE [LARGE SCALE GENOMIC DNA]</scope>
    <source>
        <strain evidence="2 3">NRRL 30616</strain>
    </source>
</reference>
<sequence length="256" mass="28197">MSLPLLHISSASHSCVSHPQHLRQQRHFCLTSSLFSGKPRIRKSQTGSTTVNIFLGDISSARLFQNGTSQVSGLSKTSRYSKQAADVFTSFSSCFFFCSNITISSPHPHWHHSQALVNSAHLIYRHPIIGSTKLNSNIIRAHHHRPRPTHRQPSQSPLIGSAKLYYVDSREATKLISHQRLAIIASTNSSPRPSESILTVTTVSTASTTSPTTTLTTAIHRPTSLSASHHQLRRQPRGSPKRNKVLRCEPGSDFAG</sequence>
<dbReference type="AlphaFoldDB" id="A0A1J7ILV4"/>
<name>A0A1J7ILV4_9PEZI</name>
<protein>
    <submittedName>
        <fullName evidence="2">Uncharacterized protein</fullName>
    </submittedName>
</protein>
<evidence type="ECO:0000313" key="2">
    <source>
        <dbReference type="EMBL" id="OIW22113.1"/>
    </source>
</evidence>
<accession>A0A1J7ILV4</accession>
<evidence type="ECO:0000313" key="3">
    <source>
        <dbReference type="Proteomes" id="UP000182658"/>
    </source>
</evidence>
<evidence type="ECO:0000256" key="1">
    <source>
        <dbReference type="SAM" id="MobiDB-lite"/>
    </source>
</evidence>
<dbReference type="EMBL" id="KV875168">
    <property type="protein sequence ID" value="OIW22113.1"/>
    <property type="molecule type" value="Genomic_DNA"/>
</dbReference>
<organism evidence="2 3">
    <name type="scientific">Coniochaeta ligniaria NRRL 30616</name>
    <dbReference type="NCBI Taxonomy" id="1408157"/>
    <lineage>
        <taxon>Eukaryota</taxon>
        <taxon>Fungi</taxon>
        <taxon>Dikarya</taxon>
        <taxon>Ascomycota</taxon>
        <taxon>Pezizomycotina</taxon>
        <taxon>Sordariomycetes</taxon>
        <taxon>Sordariomycetidae</taxon>
        <taxon>Coniochaetales</taxon>
        <taxon>Coniochaetaceae</taxon>
        <taxon>Coniochaeta</taxon>
    </lineage>
</organism>
<feature type="compositionally biased region" description="Basic residues" evidence="1">
    <location>
        <begin position="230"/>
        <end position="245"/>
    </location>
</feature>
<feature type="region of interest" description="Disordered" evidence="1">
    <location>
        <begin position="225"/>
        <end position="256"/>
    </location>
</feature>
<keyword evidence="3" id="KW-1185">Reference proteome</keyword>
<gene>
    <name evidence="2" type="ORF">CONLIGDRAFT_687857</name>
</gene>
<dbReference type="InParanoid" id="A0A1J7ILV4"/>
<proteinExistence type="predicted"/>